<dbReference type="STRING" id="796925.A0A137PEJ1"/>
<evidence type="ECO:0000256" key="3">
    <source>
        <dbReference type="ARBA" id="ARBA00018029"/>
    </source>
</evidence>
<dbReference type="FunFam" id="3.20.20.140:FF:000065">
    <property type="entry name" value="N-acetylglucosamine-6-phosphate deacetylase"/>
    <property type="match status" value="1"/>
</dbReference>
<evidence type="ECO:0000256" key="4">
    <source>
        <dbReference type="ARBA" id="ARBA00022723"/>
    </source>
</evidence>
<dbReference type="GO" id="GO:0046872">
    <property type="term" value="F:metal ion binding"/>
    <property type="evidence" value="ECO:0007669"/>
    <property type="project" value="UniProtKB-KW"/>
</dbReference>
<organism evidence="13 14">
    <name type="scientific">Conidiobolus coronatus (strain ATCC 28846 / CBS 209.66 / NRRL 28638)</name>
    <name type="common">Delacroixia coronata</name>
    <dbReference type="NCBI Taxonomy" id="796925"/>
    <lineage>
        <taxon>Eukaryota</taxon>
        <taxon>Fungi</taxon>
        <taxon>Fungi incertae sedis</taxon>
        <taxon>Zoopagomycota</taxon>
        <taxon>Entomophthoromycotina</taxon>
        <taxon>Entomophthoromycetes</taxon>
        <taxon>Entomophthorales</taxon>
        <taxon>Ancylistaceae</taxon>
        <taxon>Conidiobolus</taxon>
    </lineage>
</organism>
<feature type="binding site" evidence="10">
    <location>
        <position position="161"/>
    </location>
    <ligand>
        <name>substrate</name>
    </ligand>
</feature>
<dbReference type="OrthoDB" id="10264777at2759"/>
<feature type="binding site" evidence="10">
    <location>
        <begin position="245"/>
        <end position="246"/>
    </location>
    <ligand>
        <name>substrate</name>
    </ligand>
</feature>
<evidence type="ECO:0000259" key="12">
    <source>
        <dbReference type="Pfam" id="PF01979"/>
    </source>
</evidence>
<evidence type="ECO:0000256" key="9">
    <source>
        <dbReference type="PIRSR" id="PIRSR038994-1"/>
    </source>
</evidence>
<evidence type="ECO:0000313" key="14">
    <source>
        <dbReference type="Proteomes" id="UP000070444"/>
    </source>
</evidence>
<dbReference type="SUPFAM" id="SSF51338">
    <property type="entry name" value="Composite domain of metallo-dependent hydrolases"/>
    <property type="match status" value="1"/>
</dbReference>
<accession>A0A137PEJ1</accession>
<dbReference type="Pfam" id="PF01979">
    <property type="entry name" value="Amidohydro_1"/>
    <property type="match status" value="1"/>
</dbReference>
<name>A0A137PEJ1_CONC2</name>
<evidence type="ECO:0000256" key="2">
    <source>
        <dbReference type="ARBA" id="ARBA00011899"/>
    </source>
</evidence>
<dbReference type="PIRSF" id="PIRSF038994">
    <property type="entry name" value="NagA"/>
    <property type="match status" value="1"/>
</dbReference>
<keyword evidence="4 11" id="KW-0479">Metal-binding</keyword>
<keyword evidence="5 8" id="KW-0378">Hydrolase</keyword>
<evidence type="ECO:0000256" key="5">
    <source>
        <dbReference type="ARBA" id="ARBA00022801"/>
    </source>
</evidence>
<comment type="catalytic activity">
    <reaction evidence="7 8">
        <text>N-acetyl-D-glucosamine 6-phosphate + H2O = D-glucosamine 6-phosphate + acetate</text>
        <dbReference type="Rhea" id="RHEA:22936"/>
        <dbReference type="ChEBI" id="CHEBI:15377"/>
        <dbReference type="ChEBI" id="CHEBI:30089"/>
        <dbReference type="ChEBI" id="CHEBI:57513"/>
        <dbReference type="ChEBI" id="CHEBI:58725"/>
        <dbReference type="EC" id="3.5.1.25"/>
    </reaction>
</comment>
<dbReference type="PANTHER" id="PTHR11113:SF14">
    <property type="entry name" value="N-ACETYLGLUCOSAMINE-6-PHOSPHATE DEACETYLASE"/>
    <property type="match status" value="1"/>
</dbReference>
<reference evidence="13 14" key="1">
    <citation type="journal article" date="2015" name="Genome Biol. Evol.">
        <title>Phylogenomic analyses indicate that early fungi evolved digesting cell walls of algal ancestors of land plants.</title>
        <authorList>
            <person name="Chang Y."/>
            <person name="Wang S."/>
            <person name="Sekimoto S."/>
            <person name="Aerts A.L."/>
            <person name="Choi C."/>
            <person name="Clum A."/>
            <person name="LaButti K.M."/>
            <person name="Lindquist E.A."/>
            <person name="Yee Ngan C."/>
            <person name="Ohm R.A."/>
            <person name="Salamov A.A."/>
            <person name="Grigoriev I.V."/>
            <person name="Spatafora J.W."/>
            <person name="Berbee M.L."/>
        </authorList>
    </citation>
    <scope>NUCLEOTIDE SEQUENCE [LARGE SCALE GENOMIC DNA]</scope>
    <source>
        <strain evidence="13 14">NRRL 28638</strain>
    </source>
</reference>
<evidence type="ECO:0000256" key="7">
    <source>
        <dbReference type="ARBA" id="ARBA00047647"/>
    </source>
</evidence>
<dbReference type="AlphaFoldDB" id="A0A137PEJ1"/>
<evidence type="ECO:0000313" key="13">
    <source>
        <dbReference type="EMBL" id="KXN73418.1"/>
    </source>
</evidence>
<dbReference type="GO" id="GO:0008448">
    <property type="term" value="F:N-acetylglucosamine-6-phosphate deacetylase activity"/>
    <property type="evidence" value="ECO:0007669"/>
    <property type="project" value="UniProtKB-UniRule"/>
</dbReference>
<dbReference type="NCBIfam" id="TIGR00221">
    <property type="entry name" value="nagA"/>
    <property type="match status" value="1"/>
</dbReference>
<feature type="binding site" evidence="11">
    <location>
        <position position="221"/>
    </location>
    <ligand>
        <name>Zn(2+)</name>
        <dbReference type="ChEBI" id="CHEBI:29105"/>
    </ligand>
</feature>
<comment type="similarity">
    <text evidence="1 8">Belongs to the metallo-dependent hydrolases superfamily. NagA family.</text>
</comment>
<dbReference type="GO" id="GO:0006046">
    <property type="term" value="P:N-acetylglucosamine catabolic process"/>
    <property type="evidence" value="ECO:0007669"/>
    <property type="project" value="TreeGrafter"/>
</dbReference>
<dbReference type="SUPFAM" id="SSF51556">
    <property type="entry name" value="Metallo-dependent hydrolases"/>
    <property type="match status" value="1"/>
</dbReference>
<dbReference type="InterPro" id="IPR011059">
    <property type="entry name" value="Metal-dep_hydrolase_composite"/>
</dbReference>
<dbReference type="CDD" id="cd00854">
    <property type="entry name" value="NagA"/>
    <property type="match status" value="1"/>
</dbReference>
<dbReference type="InterPro" id="IPR032466">
    <property type="entry name" value="Metal_Hydrolase"/>
</dbReference>
<evidence type="ECO:0000256" key="11">
    <source>
        <dbReference type="PIRSR" id="PIRSR038994-3"/>
    </source>
</evidence>
<sequence>MPPSVETSTTLVNNSKITKIINGRILKNGQIVENDYLWIREGKFVDPAQLFYEENSSPDEIIDARGALVVPGFIELQLNGAYGVDFTGDYQTIEEGLKKVSKAILDQGVTSYCPTIVSSFPNVYERVLPALVPRKGCVEEGAEILGAHLEGPFMSDLKYGAHDVNTLRDAKKGITDLESVYGNLDNHNKAISLITVAPDVDGMLDAIPELAKRVPCVSLGHTAALTTVAEEGVRRGAKMVTHLFNAMNQFHHRDPGCIGLLGSSLERPFYGIICDGVHVHPNSVKIAYYSHPKGACLVTDAMAAAGLAEGSYTLGKMNVEVKGKKITIAGTDTIAGSNVKMYECVQNFKQFTGCTTVEAIEAATLHPAQVLGIENRKGTLNNGADADFLFLDDDLNLLRLFINGQEAQL</sequence>
<dbReference type="EMBL" id="KQ964437">
    <property type="protein sequence ID" value="KXN73418.1"/>
    <property type="molecule type" value="Genomic_DNA"/>
</dbReference>
<gene>
    <name evidence="13" type="ORF">CONCODRAFT_46799</name>
</gene>
<evidence type="ECO:0000256" key="8">
    <source>
        <dbReference type="PIRNR" id="PIRNR038994"/>
    </source>
</evidence>
<evidence type="ECO:0000256" key="10">
    <source>
        <dbReference type="PIRSR" id="PIRSR038994-2"/>
    </source>
</evidence>
<feature type="binding site" evidence="10">
    <location>
        <position position="278"/>
    </location>
    <ligand>
        <name>substrate</name>
    </ligand>
</feature>
<dbReference type="InterPro" id="IPR003764">
    <property type="entry name" value="GlcNAc_6-P_deAcase"/>
</dbReference>
<keyword evidence="6 8" id="KW-0119">Carbohydrate metabolism</keyword>
<keyword evidence="14" id="KW-1185">Reference proteome</keyword>
<dbReference type="Proteomes" id="UP000070444">
    <property type="component" value="Unassembled WGS sequence"/>
</dbReference>
<dbReference type="Gene3D" id="2.30.40.10">
    <property type="entry name" value="Urease, subunit C, domain 1"/>
    <property type="match status" value="1"/>
</dbReference>
<dbReference type="PANTHER" id="PTHR11113">
    <property type="entry name" value="N-ACETYLGLUCOSAMINE-6-PHOSPHATE DEACETYLASE"/>
    <property type="match status" value="1"/>
</dbReference>
<dbReference type="InterPro" id="IPR006680">
    <property type="entry name" value="Amidohydro-rel"/>
</dbReference>
<proteinExistence type="inferred from homology"/>
<protein>
    <recommendedName>
        <fullName evidence="3 8">N-acetylglucosamine-6-phosphate deacetylase</fullName>
        <ecNumber evidence="2 8">3.5.1.25</ecNumber>
    </recommendedName>
</protein>
<evidence type="ECO:0000256" key="1">
    <source>
        <dbReference type="ARBA" id="ARBA00010716"/>
    </source>
</evidence>
<feature type="binding site" evidence="10">
    <location>
        <position position="253"/>
    </location>
    <ligand>
        <name>substrate</name>
    </ligand>
</feature>
<feature type="binding site" evidence="11">
    <location>
        <position position="242"/>
    </location>
    <ligand>
        <name>Zn(2+)</name>
        <dbReference type="ChEBI" id="CHEBI:29105"/>
    </ligand>
</feature>
<feature type="domain" description="Amidohydrolase-related" evidence="12">
    <location>
        <begin position="68"/>
        <end position="405"/>
    </location>
</feature>
<dbReference type="EC" id="3.5.1.25" evidence="2 8"/>
<comment type="cofactor">
    <cofactor evidence="11">
        <name>a divalent metal cation</name>
        <dbReference type="ChEBI" id="CHEBI:60240"/>
    </cofactor>
    <text evidence="11">Binds 1 divalent metal cation per subunit.</text>
</comment>
<feature type="binding site" evidence="10">
    <location>
        <begin position="334"/>
        <end position="336"/>
    </location>
    <ligand>
        <name>substrate</name>
    </ligand>
</feature>
<evidence type="ECO:0000256" key="6">
    <source>
        <dbReference type="ARBA" id="ARBA00023277"/>
    </source>
</evidence>
<dbReference type="OMA" id="PCRKGAH"/>
<feature type="binding site" evidence="11">
    <location>
        <position position="150"/>
    </location>
    <ligand>
        <name>Zn(2+)</name>
        <dbReference type="ChEBI" id="CHEBI:29105"/>
    </ligand>
</feature>
<dbReference type="Gene3D" id="3.20.20.140">
    <property type="entry name" value="Metal-dependent hydrolases"/>
    <property type="match status" value="1"/>
</dbReference>
<feature type="active site" description="Proton donor/acceptor" evidence="9">
    <location>
        <position position="300"/>
    </location>
</feature>